<gene>
    <name evidence="1" type="ORF">PSQ39_03765</name>
</gene>
<organism evidence="1 2">
    <name type="scientific">Curvibacter microcysteis</name>
    <dbReference type="NCBI Taxonomy" id="3026419"/>
    <lineage>
        <taxon>Bacteria</taxon>
        <taxon>Pseudomonadati</taxon>
        <taxon>Pseudomonadota</taxon>
        <taxon>Betaproteobacteria</taxon>
        <taxon>Burkholderiales</taxon>
        <taxon>Comamonadaceae</taxon>
        <taxon>Curvibacter</taxon>
    </lineage>
</organism>
<name>A0ABT5MF67_9BURK</name>
<dbReference type="EMBL" id="JAQSIO010000001">
    <property type="protein sequence ID" value="MDD0813736.1"/>
    <property type="molecule type" value="Genomic_DNA"/>
</dbReference>
<accession>A0ABT5MF67</accession>
<dbReference type="Proteomes" id="UP001528672">
    <property type="component" value="Unassembled WGS sequence"/>
</dbReference>
<comment type="caution">
    <text evidence="1">The sequence shown here is derived from an EMBL/GenBank/DDBJ whole genome shotgun (WGS) entry which is preliminary data.</text>
</comment>
<protein>
    <recommendedName>
        <fullName evidence="3">DUF1795 domain-containing protein</fullName>
    </recommendedName>
</protein>
<reference evidence="1 2" key="1">
    <citation type="submission" date="2023-02" db="EMBL/GenBank/DDBJ databases">
        <title>Bacterial whole genome sequence for Curvibacter sp. HBC28.</title>
        <authorList>
            <person name="Le V."/>
            <person name="Ko S.-R."/>
            <person name="Ahn C.-Y."/>
            <person name="Oh H.-M."/>
        </authorList>
    </citation>
    <scope>NUCLEOTIDE SEQUENCE [LARGE SCALE GENOMIC DNA]</scope>
    <source>
        <strain evidence="1 2">HBC28</strain>
    </source>
</reference>
<evidence type="ECO:0000313" key="1">
    <source>
        <dbReference type="EMBL" id="MDD0813736.1"/>
    </source>
</evidence>
<evidence type="ECO:0008006" key="3">
    <source>
        <dbReference type="Google" id="ProtNLM"/>
    </source>
</evidence>
<evidence type="ECO:0000313" key="2">
    <source>
        <dbReference type="Proteomes" id="UP001528672"/>
    </source>
</evidence>
<proteinExistence type="predicted"/>
<sequence length="142" mass="15133">MLPCKPDRGQRSVSLAGQSVEMSMVGCETGDALLALSHMPWPTGLPVGEALAQWRAVTLQHLGAASGGDVTQAFVPPGALVVPQSVRQRVQGRRSDGSPVQAQLAWFAQVGPQGTRLFQAAFYAPKVPAEPAQTWLDSLRFQ</sequence>
<keyword evidence="2" id="KW-1185">Reference proteome</keyword>